<dbReference type="Pfam" id="PF05035">
    <property type="entry name" value="DGOK"/>
    <property type="match status" value="1"/>
</dbReference>
<gene>
    <name evidence="1" type="ORF">QFW80_11310</name>
</gene>
<name>A0ABT6JKD7_9GAMM</name>
<reference evidence="1 2" key="1">
    <citation type="submission" date="2023-04" db="EMBL/GenBank/DDBJ databases">
        <title>Luteimonas sp. M1R5S18.</title>
        <authorList>
            <person name="Sun J.-Q."/>
        </authorList>
    </citation>
    <scope>NUCLEOTIDE SEQUENCE [LARGE SCALE GENOMIC DNA]</scope>
    <source>
        <strain evidence="1 2">M1R5S18</strain>
    </source>
</reference>
<evidence type="ECO:0000313" key="2">
    <source>
        <dbReference type="Proteomes" id="UP001156831"/>
    </source>
</evidence>
<comment type="caution">
    <text evidence="1">The sequence shown here is derived from an EMBL/GenBank/DDBJ whole genome shotgun (WGS) entry which is preliminary data.</text>
</comment>
<dbReference type="EMBL" id="JARXRN010000025">
    <property type="protein sequence ID" value="MDH5831104.1"/>
    <property type="molecule type" value="Genomic_DNA"/>
</dbReference>
<dbReference type="Gene3D" id="3.30.420.310">
    <property type="entry name" value="2-keto-3-deoxy-galactonokinase, C-terminal domain"/>
    <property type="match status" value="1"/>
</dbReference>
<protein>
    <submittedName>
        <fullName evidence="1">2-dehydro-3-deoxygalactonokinase</fullName>
    </submittedName>
</protein>
<dbReference type="RefSeq" id="WP_280602065.1">
    <property type="nucleotide sequence ID" value="NZ_JARXRN010000025.1"/>
</dbReference>
<dbReference type="CDD" id="cd24012">
    <property type="entry name" value="ASKHA_NBD_KDGal-kinase"/>
    <property type="match status" value="1"/>
</dbReference>
<dbReference type="InterPro" id="IPR042258">
    <property type="entry name" value="DGOK_N"/>
</dbReference>
<proteinExistence type="predicted"/>
<organism evidence="1 2">
    <name type="scientific">Luteimonas rhizosphaericola</name>
    <dbReference type="NCBI Taxonomy" id="3042024"/>
    <lineage>
        <taxon>Bacteria</taxon>
        <taxon>Pseudomonadati</taxon>
        <taxon>Pseudomonadota</taxon>
        <taxon>Gammaproteobacteria</taxon>
        <taxon>Lysobacterales</taxon>
        <taxon>Lysobacteraceae</taxon>
        <taxon>Luteimonas</taxon>
    </lineage>
</organism>
<sequence>MIAADWGSTHLRLYRVDGDGMVRERRRSDQGTQASRGRHGEVLAEALAGWDDDTVLLCGMVGARGGWHEMPYLDCPAGLDDIAGQLQRIHPPGFEQRALWLVPGLRDTVSDMVPDAMRGEETQLAALLDVLPGGVHRVCLPGTHSKWVTIHDGRIQRIHTAMTGEVYALLRTHSLLGALMAADDGRFDGYAFDAGLRRSGDPGGLLHHLFGVRTTGLSGQFGESALPSYLSGLLIGHELRGGALSQEGPRPAQVHLVGSERLLAAYARALTTLEIGVQRHPEDLAARGLHALWRRRSANLAVAPPAALATD</sequence>
<evidence type="ECO:0000313" key="1">
    <source>
        <dbReference type="EMBL" id="MDH5831104.1"/>
    </source>
</evidence>
<keyword evidence="2" id="KW-1185">Reference proteome</keyword>
<accession>A0ABT6JKD7</accession>
<dbReference type="Proteomes" id="UP001156831">
    <property type="component" value="Unassembled WGS sequence"/>
</dbReference>
<dbReference type="Gene3D" id="3.30.420.300">
    <property type="entry name" value="2-keto-3-deoxy-galactonokinase, substrate binding domain"/>
    <property type="match status" value="1"/>
</dbReference>
<dbReference type="InterPro" id="IPR042257">
    <property type="entry name" value="DGOK_C"/>
</dbReference>
<dbReference type="InterPro" id="IPR007729">
    <property type="entry name" value="DGOK"/>
</dbReference>